<dbReference type="PANTHER" id="PTHR43630:SF1">
    <property type="entry name" value="POLY-BETA-1,6-N-ACETYL-D-GLUCOSAMINE SYNTHASE"/>
    <property type="match status" value="1"/>
</dbReference>
<evidence type="ECO:0000256" key="1">
    <source>
        <dbReference type="ARBA" id="ARBA00006739"/>
    </source>
</evidence>
<dbReference type="InterPro" id="IPR001173">
    <property type="entry name" value="Glyco_trans_2-like"/>
</dbReference>
<evidence type="ECO:0000313" key="6">
    <source>
        <dbReference type="EMBL" id="MBI3539541.1"/>
    </source>
</evidence>
<keyword evidence="4" id="KW-0812">Transmembrane</keyword>
<dbReference type="PANTHER" id="PTHR43630">
    <property type="entry name" value="POLY-BETA-1,6-N-ACETYL-D-GLUCOSAMINE SYNTHASE"/>
    <property type="match status" value="1"/>
</dbReference>
<dbReference type="EMBL" id="JACQAY010000143">
    <property type="protein sequence ID" value="MBI3539541.1"/>
    <property type="molecule type" value="Genomic_DNA"/>
</dbReference>
<evidence type="ECO:0000256" key="4">
    <source>
        <dbReference type="SAM" id="Phobius"/>
    </source>
</evidence>
<dbReference type="Proteomes" id="UP000807850">
    <property type="component" value="Unassembled WGS sequence"/>
</dbReference>
<keyword evidence="2" id="KW-0328">Glycosyltransferase</keyword>
<evidence type="ECO:0000259" key="5">
    <source>
        <dbReference type="Pfam" id="PF00535"/>
    </source>
</evidence>
<name>A0A9D6QJV1_UNCEI</name>
<feature type="transmembrane region" description="Helical" evidence="4">
    <location>
        <begin position="25"/>
        <end position="46"/>
    </location>
</feature>
<dbReference type="SUPFAM" id="SSF53448">
    <property type="entry name" value="Nucleotide-diphospho-sugar transferases"/>
    <property type="match status" value="1"/>
</dbReference>
<evidence type="ECO:0000256" key="3">
    <source>
        <dbReference type="ARBA" id="ARBA00022679"/>
    </source>
</evidence>
<accession>A0A9D6QJV1</accession>
<feature type="domain" description="Glycosyltransferase 2-like" evidence="5">
    <location>
        <begin position="66"/>
        <end position="155"/>
    </location>
</feature>
<comment type="caution">
    <text evidence="6">The sequence shown here is derived from an EMBL/GenBank/DDBJ whole genome shotgun (WGS) entry which is preliminary data.</text>
</comment>
<keyword evidence="4" id="KW-0472">Membrane</keyword>
<gene>
    <name evidence="6" type="ORF">HY076_04655</name>
</gene>
<comment type="similarity">
    <text evidence="1">Belongs to the glycosyltransferase 2 family.</text>
</comment>
<keyword evidence="4" id="KW-1133">Transmembrane helix</keyword>
<reference evidence="6" key="1">
    <citation type="submission" date="2020-07" db="EMBL/GenBank/DDBJ databases">
        <title>Huge and variable diversity of episymbiotic CPR bacteria and DPANN archaea in groundwater ecosystems.</title>
        <authorList>
            <person name="He C.Y."/>
            <person name="Keren R."/>
            <person name="Whittaker M."/>
            <person name="Farag I.F."/>
            <person name="Doudna J."/>
            <person name="Cate J.H.D."/>
            <person name="Banfield J.F."/>
        </authorList>
    </citation>
    <scope>NUCLEOTIDE SEQUENCE</scope>
    <source>
        <strain evidence="6">NC_groundwater_928_Pr1_S-0.2um_72_17</strain>
    </source>
</reference>
<dbReference type="InterPro" id="IPR029044">
    <property type="entry name" value="Nucleotide-diphossugar_trans"/>
</dbReference>
<protein>
    <submittedName>
        <fullName evidence="6">Glycosyltransferase family 2 protein</fullName>
    </submittedName>
</protein>
<dbReference type="Gene3D" id="3.90.550.10">
    <property type="entry name" value="Spore Coat Polysaccharide Biosynthesis Protein SpsA, Chain A"/>
    <property type="match status" value="1"/>
</dbReference>
<proteinExistence type="inferred from homology"/>
<dbReference type="CDD" id="cd06423">
    <property type="entry name" value="CESA_like"/>
    <property type="match status" value="1"/>
</dbReference>
<keyword evidence="3" id="KW-0808">Transferase</keyword>
<sequence length="586" mass="66575">MPITPWSPWHLWLTQPQDGLPWTGWTHSLVFVVLFCALVDFVKLLIELLGRSEARRFTSDPQMVTAVIPCRNGARRLPGTIAELTRLLPAERILVVDDGSTDDTAAVAAELGCTVHRFAKSKGKAGAIHYAIHRVTTPYTLLLDDDTRLGGARLPTSLLSEDGFDGVAFHVLPDRRDRDGAHGNHFLGALQRYENGKSMEIGKRFHDVTHSVSCISGAAGLFRTGDLDALHHRHTGVFQAEDLQRTIVHLLERHRIVFANEPVWTVAPSTFGGWLRQRLTGWYPGLYHQAANFIRLLFRRGVSWRLRYEMAYNLYMLISDPLKTWSIVMIAATPALRWWGAAIYLAYLAFEIYPWWVVRTPGSDRRALAAATPAAATPPAYVGGQVRYWWFSDHNDLRDAIVYWVPGPFHVQLEYWDFVDHATLDQFRPEVGLHLRDRRKSVYTLQWRHERNQERFWAGTDQVVSDHVVARAEVSPIVASDSTLFVVSAGGDYYWTSWNFASATAIRDPREGGLWVFPLRVRLANEANDWVQATLAPASRGTIGWAFDVKQRWLKLGIERNSRYDFTRLDNTILTVGVEFPLSPEP</sequence>
<dbReference type="GO" id="GO:0016757">
    <property type="term" value="F:glycosyltransferase activity"/>
    <property type="evidence" value="ECO:0007669"/>
    <property type="project" value="UniProtKB-KW"/>
</dbReference>
<organism evidence="6 7">
    <name type="scientific">Eiseniibacteriota bacterium</name>
    <dbReference type="NCBI Taxonomy" id="2212470"/>
    <lineage>
        <taxon>Bacteria</taxon>
        <taxon>Candidatus Eiseniibacteriota</taxon>
    </lineage>
</organism>
<dbReference type="Pfam" id="PF00535">
    <property type="entry name" value="Glycos_transf_2"/>
    <property type="match status" value="1"/>
</dbReference>
<dbReference type="AlphaFoldDB" id="A0A9D6QJV1"/>
<feature type="transmembrane region" description="Helical" evidence="4">
    <location>
        <begin position="338"/>
        <end position="358"/>
    </location>
</feature>
<evidence type="ECO:0000313" key="7">
    <source>
        <dbReference type="Proteomes" id="UP000807850"/>
    </source>
</evidence>
<evidence type="ECO:0000256" key="2">
    <source>
        <dbReference type="ARBA" id="ARBA00022676"/>
    </source>
</evidence>